<keyword evidence="3" id="KW-0964">Secreted</keyword>
<dbReference type="SUPFAM" id="SSF51126">
    <property type="entry name" value="Pectin lyase-like"/>
    <property type="match status" value="1"/>
</dbReference>
<evidence type="ECO:0000256" key="1">
    <source>
        <dbReference type="ARBA" id="ARBA00001913"/>
    </source>
</evidence>
<dbReference type="STRING" id="889453.SAMN03080601_02365"/>
<evidence type="ECO:0000256" key="3">
    <source>
        <dbReference type="ARBA" id="ARBA00022525"/>
    </source>
</evidence>
<protein>
    <submittedName>
        <fullName evidence="11">Por secretion system C-terminal sorting domain-containing protein</fullName>
    </submittedName>
</protein>
<keyword evidence="4" id="KW-0479">Metal-binding</keyword>
<dbReference type="InterPro" id="IPR053868">
    <property type="entry name" value="Pel9A-like_beta_helix"/>
</dbReference>
<dbReference type="GO" id="GO:0016837">
    <property type="term" value="F:carbon-oxygen lyase activity, acting on polysaccharides"/>
    <property type="evidence" value="ECO:0007669"/>
    <property type="project" value="TreeGrafter"/>
</dbReference>
<sequence>MNYKFFAVFILTVVLGFFSFVNATHLNVFNGEIPQGDRIFYVAVDGDNENAGTKESPFATLDYAVSLVAPGDVIVVRGGVYEHNDIIRMNEPDGTASKPIVVTAYPGEVPVFDFNSQPKERNYHGMRLNASYWHLIGLTIKNASHNGIRMDGSHNILEQLTATGNHDTGIHLAGSASHNLIKNCDSYLNFNYDVERTPRIGNNADGFGVKFNDIGPGNRLYGCRAWENSDDGYDFWRALETIIVENCWAFGNGDPASFGNPANFDGGGNGFKLGGNHEPGPHIIRRSLAFDNKGKGFDHNNNTAPLTLLHNTAYNNDRNFSFPRNPDSGQSVFRNNLSAKARVLAEMPSNAILVGNSWQQNVAITDDMFASVNTALAAGPREIDGSLPEIDLLKPVPGTVIINGGVDFGEPFYGTAPDMGAYELESDDDATSVSEMKQNDKIVFSNPVENGVLWIKFSEMAEVSVVRIYDLSGNLVTVRNVMAGSQILEINISVLPGIYILQIESNNGSVMDKIIVK</sequence>
<dbReference type="GO" id="GO:0046872">
    <property type="term" value="F:metal ion binding"/>
    <property type="evidence" value="ECO:0007669"/>
    <property type="project" value="UniProtKB-KW"/>
</dbReference>
<keyword evidence="12" id="KW-1185">Reference proteome</keyword>
<reference evidence="11 12" key="1">
    <citation type="submission" date="2017-02" db="EMBL/GenBank/DDBJ databases">
        <authorList>
            <person name="Peterson S.W."/>
        </authorList>
    </citation>
    <scope>NUCLEOTIDE SEQUENCE [LARGE SCALE GENOMIC DNA]</scope>
    <source>
        <strain evidence="11 12">DSM 24412</strain>
    </source>
</reference>
<dbReference type="OrthoDB" id="8660908at2"/>
<dbReference type="InterPro" id="IPR052052">
    <property type="entry name" value="Polysaccharide_Lyase_9"/>
</dbReference>
<feature type="domain" description="Pel9A-like right handed beta-helix region" evidence="10">
    <location>
        <begin position="38"/>
        <end position="322"/>
    </location>
</feature>
<evidence type="ECO:0000256" key="2">
    <source>
        <dbReference type="ARBA" id="ARBA00004613"/>
    </source>
</evidence>
<dbReference type="GO" id="GO:0005576">
    <property type="term" value="C:extracellular region"/>
    <property type="evidence" value="ECO:0007669"/>
    <property type="project" value="UniProtKB-SubCell"/>
</dbReference>
<dbReference type="Gene3D" id="2.160.20.10">
    <property type="entry name" value="Single-stranded right-handed beta-helix, Pectin lyase-like"/>
    <property type="match status" value="1"/>
</dbReference>
<comment type="subcellular location">
    <subcellularLocation>
        <location evidence="2">Secreted</location>
    </subcellularLocation>
</comment>
<dbReference type="InterPro" id="IPR026444">
    <property type="entry name" value="Secre_tail"/>
</dbReference>
<dbReference type="AlphaFoldDB" id="A0A1T5HK88"/>
<keyword evidence="7" id="KW-0456">Lyase</keyword>
<dbReference type="EMBL" id="FUYV01000014">
    <property type="protein sequence ID" value="SKC21087.1"/>
    <property type="molecule type" value="Genomic_DNA"/>
</dbReference>
<dbReference type="RefSeq" id="WP_079558081.1">
    <property type="nucleotide sequence ID" value="NZ_CP021904.1"/>
</dbReference>
<dbReference type="Pfam" id="PF22842">
    <property type="entry name" value="Pel9A-like_beta_helix"/>
    <property type="match status" value="1"/>
</dbReference>
<proteinExistence type="inferred from homology"/>
<comment type="similarity">
    <text evidence="8">Belongs to the polysaccharide lyase 9 family.</text>
</comment>
<dbReference type="SMR" id="A0A1T5HK88"/>
<dbReference type="InterPro" id="IPR022441">
    <property type="entry name" value="Para_beta_helix_rpt-2"/>
</dbReference>
<evidence type="ECO:0000259" key="9">
    <source>
        <dbReference type="Pfam" id="PF18962"/>
    </source>
</evidence>
<evidence type="ECO:0000256" key="8">
    <source>
        <dbReference type="ARBA" id="ARBA00038263"/>
    </source>
</evidence>
<gene>
    <name evidence="11" type="ORF">SAMN03080601_02365</name>
</gene>
<keyword evidence="6" id="KW-0106">Calcium</keyword>
<evidence type="ECO:0000313" key="12">
    <source>
        <dbReference type="Proteomes" id="UP000191055"/>
    </source>
</evidence>
<evidence type="ECO:0000256" key="7">
    <source>
        <dbReference type="ARBA" id="ARBA00023239"/>
    </source>
</evidence>
<evidence type="ECO:0000256" key="5">
    <source>
        <dbReference type="ARBA" id="ARBA00022729"/>
    </source>
</evidence>
<comment type="cofactor">
    <cofactor evidence="1">
        <name>Ca(2+)</name>
        <dbReference type="ChEBI" id="CHEBI:29108"/>
    </cofactor>
</comment>
<keyword evidence="5" id="KW-0732">Signal</keyword>
<dbReference type="SMART" id="SM00710">
    <property type="entry name" value="PbH1"/>
    <property type="match status" value="5"/>
</dbReference>
<name>A0A1T5HK88_9BACT</name>
<accession>A0A1T5HK88</accession>
<evidence type="ECO:0000313" key="11">
    <source>
        <dbReference type="EMBL" id="SKC21087.1"/>
    </source>
</evidence>
<feature type="domain" description="Secretion system C-terminal sorting" evidence="9">
    <location>
        <begin position="444"/>
        <end position="516"/>
    </location>
</feature>
<dbReference type="PANTHER" id="PTHR40088:SF1">
    <property type="entry name" value="PECTATE LYASE PEL9"/>
    <property type="match status" value="1"/>
</dbReference>
<dbReference type="PANTHER" id="PTHR40088">
    <property type="entry name" value="PECTATE LYASE (EUROFUNG)"/>
    <property type="match status" value="1"/>
</dbReference>
<dbReference type="InterPro" id="IPR012334">
    <property type="entry name" value="Pectin_lyas_fold"/>
</dbReference>
<dbReference type="InterPro" id="IPR011050">
    <property type="entry name" value="Pectin_lyase_fold/virulence"/>
</dbReference>
<evidence type="ECO:0000256" key="4">
    <source>
        <dbReference type="ARBA" id="ARBA00022723"/>
    </source>
</evidence>
<dbReference type="InterPro" id="IPR006626">
    <property type="entry name" value="PbH1"/>
</dbReference>
<dbReference type="NCBIfam" id="TIGR04183">
    <property type="entry name" value="Por_Secre_tail"/>
    <property type="match status" value="1"/>
</dbReference>
<evidence type="ECO:0000256" key="6">
    <source>
        <dbReference type="ARBA" id="ARBA00022837"/>
    </source>
</evidence>
<dbReference type="NCBIfam" id="TIGR03804">
    <property type="entry name" value="para_beta_helix"/>
    <property type="match status" value="1"/>
</dbReference>
<organism evidence="11 12">
    <name type="scientific">Alkalitalea saponilacus</name>
    <dbReference type="NCBI Taxonomy" id="889453"/>
    <lineage>
        <taxon>Bacteria</taxon>
        <taxon>Pseudomonadati</taxon>
        <taxon>Bacteroidota</taxon>
        <taxon>Bacteroidia</taxon>
        <taxon>Marinilabiliales</taxon>
        <taxon>Marinilabiliaceae</taxon>
        <taxon>Alkalitalea</taxon>
    </lineage>
</organism>
<dbReference type="Pfam" id="PF18962">
    <property type="entry name" value="Por_Secre_tail"/>
    <property type="match status" value="1"/>
</dbReference>
<dbReference type="Proteomes" id="UP000191055">
    <property type="component" value="Unassembled WGS sequence"/>
</dbReference>
<dbReference type="KEGG" id="asx:CDL62_00655"/>
<evidence type="ECO:0000259" key="10">
    <source>
        <dbReference type="Pfam" id="PF22842"/>
    </source>
</evidence>